<dbReference type="Proteomes" id="UP001253848">
    <property type="component" value="Unassembled WGS sequence"/>
</dbReference>
<dbReference type="EMBL" id="JAVRHN010000001">
    <property type="protein sequence ID" value="MDT0685082.1"/>
    <property type="molecule type" value="Genomic_DNA"/>
</dbReference>
<name>A0ABU3DMZ3_9FLAO</name>
<accession>A0ABU3DMZ3</accession>
<organism evidence="1 2">
    <name type="scientific">Autumnicola psychrophila</name>
    <dbReference type="NCBI Taxonomy" id="3075592"/>
    <lineage>
        <taxon>Bacteria</taxon>
        <taxon>Pseudomonadati</taxon>
        <taxon>Bacteroidota</taxon>
        <taxon>Flavobacteriia</taxon>
        <taxon>Flavobacteriales</taxon>
        <taxon>Flavobacteriaceae</taxon>
        <taxon>Autumnicola</taxon>
    </lineage>
</organism>
<gene>
    <name evidence="1" type="ORF">RM541_01820</name>
</gene>
<dbReference type="RefSeq" id="WP_311498517.1">
    <property type="nucleotide sequence ID" value="NZ_JAVRHN010000001.1"/>
</dbReference>
<evidence type="ECO:0000313" key="2">
    <source>
        <dbReference type="Proteomes" id="UP001253848"/>
    </source>
</evidence>
<evidence type="ECO:0000313" key="1">
    <source>
        <dbReference type="EMBL" id="MDT0685082.1"/>
    </source>
</evidence>
<protein>
    <submittedName>
        <fullName evidence="1">Uncharacterized protein</fullName>
    </submittedName>
</protein>
<keyword evidence="2" id="KW-1185">Reference proteome</keyword>
<proteinExistence type="predicted"/>
<comment type="caution">
    <text evidence="1">The sequence shown here is derived from an EMBL/GenBank/DDBJ whole genome shotgun (WGS) entry which is preliminary data.</text>
</comment>
<sequence length="56" mass="6651">MFKRNGYQLRQFGVRRNTKLVLPDNWQILAPAICIPSEDSKFMRLKEFVHQVPADF</sequence>
<reference evidence="1 2" key="1">
    <citation type="submission" date="2023-09" db="EMBL/GenBank/DDBJ databases">
        <authorList>
            <person name="Rey-Velasco X."/>
        </authorList>
    </citation>
    <scope>NUCLEOTIDE SEQUENCE [LARGE SCALE GENOMIC DNA]</scope>
    <source>
        <strain evidence="1 2">F225</strain>
    </source>
</reference>